<sequence>MIISGLTVVHSTKMQTVQLLCLVRMHGWTHTAIRTAGLSVRLMLCSFKTSFN</sequence>
<organism evidence="1">
    <name type="scientific">Anguilla anguilla</name>
    <name type="common">European freshwater eel</name>
    <name type="synonym">Muraena anguilla</name>
    <dbReference type="NCBI Taxonomy" id="7936"/>
    <lineage>
        <taxon>Eukaryota</taxon>
        <taxon>Metazoa</taxon>
        <taxon>Chordata</taxon>
        <taxon>Craniata</taxon>
        <taxon>Vertebrata</taxon>
        <taxon>Euteleostomi</taxon>
        <taxon>Actinopterygii</taxon>
        <taxon>Neopterygii</taxon>
        <taxon>Teleostei</taxon>
        <taxon>Anguilliformes</taxon>
        <taxon>Anguillidae</taxon>
        <taxon>Anguilla</taxon>
    </lineage>
</organism>
<protein>
    <submittedName>
        <fullName evidence="1">Uncharacterized protein</fullName>
    </submittedName>
</protein>
<dbReference type="EMBL" id="GBXM01020223">
    <property type="protein sequence ID" value="JAH88354.1"/>
    <property type="molecule type" value="Transcribed_RNA"/>
</dbReference>
<evidence type="ECO:0000313" key="1">
    <source>
        <dbReference type="EMBL" id="JAH88354.1"/>
    </source>
</evidence>
<reference evidence="1" key="1">
    <citation type="submission" date="2014-11" db="EMBL/GenBank/DDBJ databases">
        <authorList>
            <person name="Amaro Gonzalez C."/>
        </authorList>
    </citation>
    <scope>NUCLEOTIDE SEQUENCE</scope>
</reference>
<proteinExistence type="predicted"/>
<dbReference type="AlphaFoldDB" id="A0A0E9WD90"/>
<accession>A0A0E9WD90</accession>
<name>A0A0E9WD90_ANGAN</name>
<reference evidence="1" key="2">
    <citation type="journal article" date="2015" name="Fish Shellfish Immunol.">
        <title>Early steps in the European eel (Anguilla anguilla)-Vibrio vulnificus interaction in the gills: Role of the RtxA13 toxin.</title>
        <authorList>
            <person name="Callol A."/>
            <person name="Pajuelo D."/>
            <person name="Ebbesson L."/>
            <person name="Teles M."/>
            <person name="MacKenzie S."/>
            <person name="Amaro C."/>
        </authorList>
    </citation>
    <scope>NUCLEOTIDE SEQUENCE</scope>
</reference>